<gene>
    <name evidence="2" type="ORF">K460DRAFT_140232</name>
</gene>
<accession>A0A9P4GCU2</accession>
<dbReference type="RefSeq" id="XP_040785712.1">
    <property type="nucleotide sequence ID" value="XM_040926745.1"/>
</dbReference>
<keyword evidence="1" id="KW-0175">Coiled coil</keyword>
<protein>
    <submittedName>
        <fullName evidence="2">Uncharacterized protein</fullName>
    </submittedName>
</protein>
<evidence type="ECO:0000313" key="3">
    <source>
        <dbReference type="Proteomes" id="UP000800039"/>
    </source>
</evidence>
<name>A0A9P4GCU2_9PLEO</name>
<dbReference type="EMBL" id="ML976617">
    <property type="protein sequence ID" value="KAF1843149.1"/>
    <property type="molecule type" value="Genomic_DNA"/>
</dbReference>
<dbReference type="AlphaFoldDB" id="A0A9P4GCU2"/>
<comment type="caution">
    <text evidence="2">The sequence shown here is derived from an EMBL/GenBank/DDBJ whole genome shotgun (WGS) entry which is preliminary data.</text>
</comment>
<sequence>MSPRALGYIDRLELTKNEVGILFDKIVEILKGFFTLQRTNSCEYNVETSYLKEGMDKLYNSSNRARPETRSKTLHSVRCQVFREGLCDAVRSPYMGIYTNLEMACNSEKERINNLITGDLRKVFAQLSANLENMRPTHNCHESRTTAKMEDTLQQLKKLKEKNLSMHNDLLVESWYGS</sequence>
<proteinExistence type="predicted"/>
<evidence type="ECO:0000313" key="2">
    <source>
        <dbReference type="EMBL" id="KAF1843149.1"/>
    </source>
</evidence>
<evidence type="ECO:0000256" key="1">
    <source>
        <dbReference type="SAM" id="Coils"/>
    </source>
</evidence>
<feature type="coiled-coil region" evidence="1">
    <location>
        <begin position="142"/>
        <end position="169"/>
    </location>
</feature>
<organism evidence="2 3">
    <name type="scientific">Cucurbitaria berberidis CBS 394.84</name>
    <dbReference type="NCBI Taxonomy" id="1168544"/>
    <lineage>
        <taxon>Eukaryota</taxon>
        <taxon>Fungi</taxon>
        <taxon>Dikarya</taxon>
        <taxon>Ascomycota</taxon>
        <taxon>Pezizomycotina</taxon>
        <taxon>Dothideomycetes</taxon>
        <taxon>Pleosporomycetidae</taxon>
        <taxon>Pleosporales</taxon>
        <taxon>Pleosporineae</taxon>
        <taxon>Cucurbitariaceae</taxon>
        <taxon>Cucurbitaria</taxon>
    </lineage>
</organism>
<dbReference type="GeneID" id="63843997"/>
<dbReference type="Proteomes" id="UP000800039">
    <property type="component" value="Unassembled WGS sequence"/>
</dbReference>
<keyword evidence="3" id="KW-1185">Reference proteome</keyword>
<reference evidence="2" key="1">
    <citation type="submission" date="2020-01" db="EMBL/GenBank/DDBJ databases">
        <authorList>
            <consortium name="DOE Joint Genome Institute"/>
            <person name="Haridas S."/>
            <person name="Albert R."/>
            <person name="Binder M."/>
            <person name="Bloem J."/>
            <person name="Labutti K."/>
            <person name="Salamov A."/>
            <person name="Andreopoulos B."/>
            <person name="Baker S.E."/>
            <person name="Barry K."/>
            <person name="Bills G."/>
            <person name="Bluhm B.H."/>
            <person name="Cannon C."/>
            <person name="Castanera R."/>
            <person name="Culley D.E."/>
            <person name="Daum C."/>
            <person name="Ezra D."/>
            <person name="Gonzalez J.B."/>
            <person name="Henrissat B."/>
            <person name="Kuo A."/>
            <person name="Liang C."/>
            <person name="Lipzen A."/>
            <person name="Lutzoni F."/>
            <person name="Magnuson J."/>
            <person name="Mondo S."/>
            <person name="Nolan M."/>
            <person name="Ohm R."/>
            <person name="Pangilinan J."/>
            <person name="Park H.-J."/>
            <person name="Ramirez L."/>
            <person name="Alfaro M."/>
            <person name="Sun H."/>
            <person name="Tritt A."/>
            <person name="Yoshinaga Y."/>
            <person name="Zwiers L.-H."/>
            <person name="Turgeon B.G."/>
            <person name="Goodwin S.B."/>
            <person name="Spatafora J.W."/>
            <person name="Crous P.W."/>
            <person name="Grigoriev I.V."/>
        </authorList>
    </citation>
    <scope>NUCLEOTIDE SEQUENCE</scope>
    <source>
        <strain evidence="2">CBS 394.84</strain>
    </source>
</reference>